<keyword evidence="3" id="KW-1005">Bacterial flagellum biogenesis</keyword>
<accession>A0ABS6EF94</accession>
<keyword evidence="9" id="KW-0966">Cell projection</keyword>
<evidence type="ECO:0000256" key="2">
    <source>
        <dbReference type="ARBA" id="ARBA00022490"/>
    </source>
</evidence>
<sequence>MNELRESLVKFNKLTLEIISDIKEGNIDSIDSLMDDRQKIIDFIESIDYSKEEFIDICNKLKIIENNKELEKIIKDKKEELRNELGELKVTRKANNGYNHRSSNALIFSKKI</sequence>
<comment type="function">
    <text evidence="5">May act as an export chaperone for the filament capping protein FliD.</text>
</comment>
<evidence type="ECO:0000256" key="6">
    <source>
        <dbReference type="ARBA" id="ARBA00093785"/>
    </source>
</evidence>
<comment type="similarity">
    <text evidence="6">Belongs to the bacillales FliT family.</text>
</comment>
<evidence type="ECO:0000256" key="5">
    <source>
        <dbReference type="ARBA" id="ARBA00093765"/>
    </source>
</evidence>
<dbReference type="RefSeq" id="WP_216437473.1">
    <property type="nucleotide sequence ID" value="NZ_JAHLQF010000001.1"/>
</dbReference>
<keyword evidence="4" id="KW-0143">Chaperone</keyword>
<keyword evidence="2" id="KW-0963">Cytoplasm</keyword>
<dbReference type="Proteomes" id="UP000726170">
    <property type="component" value="Unassembled WGS sequence"/>
</dbReference>
<name>A0ABS6EF94_9CLOT</name>
<proteinExistence type="inferred from homology"/>
<evidence type="ECO:0000313" key="9">
    <source>
        <dbReference type="EMBL" id="MBU5483069.1"/>
    </source>
</evidence>
<evidence type="ECO:0000256" key="3">
    <source>
        <dbReference type="ARBA" id="ARBA00022795"/>
    </source>
</evidence>
<keyword evidence="9" id="KW-0969">Cilium</keyword>
<dbReference type="EMBL" id="JAHLQF010000001">
    <property type="protein sequence ID" value="MBU5483069.1"/>
    <property type="molecule type" value="Genomic_DNA"/>
</dbReference>
<evidence type="ECO:0000256" key="8">
    <source>
        <dbReference type="SAM" id="Coils"/>
    </source>
</evidence>
<evidence type="ECO:0000256" key="7">
    <source>
        <dbReference type="ARBA" id="ARBA00093797"/>
    </source>
</evidence>
<dbReference type="InterPro" id="IPR008622">
    <property type="entry name" value="FliT"/>
</dbReference>
<organism evidence="9 10">
    <name type="scientific">Clostridium mobile</name>
    <dbReference type="NCBI Taxonomy" id="2841512"/>
    <lineage>
        <taxon>Bacteria</taxon>
        <taxon>Bacillati</taxon>
        <taxon>Bacillota</taxon>
        <taxon>Clostridia</taxon>
        <taxon>Eubacteriales</taxon>
        <taxon>Clostridiaceae</taxon>
        <taxon>Clostridium</taxon>
    </lineage>
</organism>
<reference evidence="9 10" key="1">
    <citation type="submission" date="2021-06" db="EMBL/GenBank/DDBJ databases">
        <authorList>
            <person name="Sun Q."/>
            <person name="Li D."/>
        </authorList>
    </citation>
    <scope>NUCLEOTIDE SEQUENCE [LARGE SCALE GENOMIC DNA]</scope>
    <source>
        <strain evidence="9 10">MSJ-11</strain>
    </source>
</reference>
<keyword evidence="10" id="KW-1185">Reference proteome</keyword>
<keyword evidence="8" id="KW-0175">Coiled coil</keyword>
<feature type="coiled-coil region" evidence="8">
    <location>
        <begin position="60"/>
        <end position="91"/>
    </location>
</feature>
<comment type="caution">
    <text evidence="9">The sequence shown here is derived from an EMBL/GenBank/DDBJ whole genome shotgun (WGS) entry which is preliminary data.</text>
</comment>
<protein>
    <recommendedName>
        <fullName evidence="7">Flagellar protein FliT</fullName>
    </recommendedName>
</protein>
<evidence type="ECO:0000313" key="10">
    <source>
        <dbReference type="Proteomes" id="UP000726170"/>
    </source>
</evidence>
<dbReference type="Pfam" id="PF05400">
    <property type="entry name" value="FliT"/>
    <property type="match status" value="1"/>
</dbReference>
<comment type="subcellular location">
    <subcellularLocation>
        <location evidence="1">Cytoplasm</location>
        <location evidence="1">Cytosol</location>
    </subcellularLocation>
</comment>
<evidence type="ECO:0000256" key="4">
    <source>
        <dbReference type="ARBA" id="ARBA00023186"/>
    </source>
</evidence>
<evidence type="ECO:0000256" key="1">
    <source>
        <dbReference type="ARBA" id="ARBA00004514"/>
    </source>
</evidence>
<gene>
    <name evidence="9" type="ORF">KQI86_01945</name>
</gene>
<keyword evidence="9" id="KW-0282">Flagellum</keyword>